<feature type="transmembrane region" description="Helical" evidence="1">
    <location>
        <begin position="12"/>
        <end position="33"/>
    </location>
</feature>
<dbReference type="STRING" id="642492.Clole_1726"/>
<organism evidence="2 3">
    <name type="scientific">Cellulosilyticum lentocellum (strain ATCC 49066 / DSM 5427 / NCIMB 11756 / RHM5)</name>
    <name type="common">Clostridium lentocellum</name>
    <dbReference type="NCBI Taxonomy" id="642492"/>
    <lineage>
        <taxon>Bacteria</taxon>
        <taxon>Bacillati</taxon>
        <taxon>Bacillota</taxon>
        <taxon>Clostridia</taxon>
        <taxon>Lachnospirales</taxon>
        <taxon>Cellulosilyticaceae</taxon>
        <taxon>Cellulosilyticum</taxon>
    </lineage>
</organism>
<dbReference type="KEGG" id="cle:Clole_1726"/>
<dbReference type="HOGENOM" id="CLU_673854_0_0_9"/>
<dbReference type="AlphaFoldDB" id="F2JMD2"/>
<accession>F2JMD2</accession>
<dbReference type="RefSeq" id="WP_013656747.1">
    <property type="nucleotide sequence ID" value="NC_015275.1"/>
</dbReference>
<name>F2JMD2_CELLD</name>
<keyword evidence="1" id="KW-0812">Transmembrane</keyword>
<dbReference type="EMBL" id="CP002582">
    <property type="protein sequence ID" value="ADZ83450.1"/>
    <property type="molecule type" value="Genomic_DNA"/>
</dbReference>
<protein>
    <recommendedName>
        <fullName evidence="4">Prepilin-type N-terminal cleavage/methylation domain-containing protein</fullName>
    </recommendedName>
</protein>
<keyword evidence="1" id="KW-1133">Transmembrane helix</keyword>
<gene>
    <name evidence="2" type="ordered locus">Clole_1726</name>
</gene>
<evidence type="ECO:0008006" key="4">
    <source>
        <dbReference type="Google" id="ProtNLM"/>
    </source>
</evidence>
<evidence type="ECO:0000313" key="2">
    <source>
        <dbReference type="EMBL" id="ADZ83450.1"/>
    </source>
</evidence>
<dbReference type="Proteomes" id="UP000008467">
    <property type="component" value="Chromosome"/>
</dbReference>
<evidence type="ECO:0000256" key="1">
    <source>
        <dbReference type="SAM" id="Phobius"/>
    </source>
</evidence>
<sequence length="408" mass="45970">MVKTLNKNQKGLTFAEVVICIFIVALVVGPITASFSSSTKDRVSAERINEATVNAEKLTEEIKNELTTDIIEKQRRDGNQVEINALSTEDKNHYDNIVNKYLNPTNPIIDRAFTETLSDYLRHTEAELNQAYNTDQYAYEVLLWNINDAPIDATTKTLTVNTAALSTATKLYTSPSYKFNVGDYTNPNLPVTFNISDEILKAFKDAEERYIVNLLPADKNYEVVDINKIDISESMAVTKTSKHSKIELSDPSTSEITVKGVCKGYRFDISKPTGVTINATPTPLSIIEVDLTKLLRNKDTLAITTTYDEYTFKFVNHTDVDQIIRIKRTETTAEDLSAVDKRYNVIAETIPTSTAKTTIERINEIEPYDNFIMAVIVRETAPVTGKKGKVVKKMLDIYSYDVTTHERR</sequence>
<evidence type="ECO:0000313" key="3">
    <source>
        <dbReference type="Proteomes" id="UP000008467"/>
    </source>
</evidence>
<proteinExistence type="predicted"/>
<reference evidence="2 3" key="1">
    <citation type="journal article" date="2011" name="J. Bacteriol.">
        <title>Complete genome sequence of the cellulose-degrading bacterium Cellulosilyticum lentocellum.</title>
        <authorList>
            <consortium name="US DOE Joint Genome Institute"/>
            <person name="Miller D.A."/>
            <person name="Suen G."/>
            <person name="Bruce D."/>
            <person name="Copeland A."/>
            <person name="Cheng J.F."/>
            <person name="Detter C."/>
            <person name="Goodwin L.A."/>
            <person name="Han C.S."/>
            <person name="Hauser L.J."/>
            <person name="Land M.L."/>
            <person name="Lapidus A."/>
            <person name="Lucas S."/>
            <person name="Meincke L."/>
            <person name="Pitluck S."/>
            <person name="Tapia R."/>
            <person name="Teshima H."/>
            <person name="Woyke T."/>
            <person name="Fox B.G."/>
            <person name="Angert E.R."/>
            <person name="Currie C.R."/>
        </authorList>
    </citation>
    <scope>NUCLEOTIDE SEQUENCE [LARGE SCALE GENOMIC DNA]</scope>
    <source>
        <strain evidence="3">ATCC 49066 / DSM 5427 / NCIMB 11756 / RHM5</strain>
    </source>
</reference>
<keyword evidence="1" id="KW-0472">Membrane</keyword>
<keyword evidence="3" id="KW-1185">Reference proteome</keyword>